<dbReference type="AlphaFoldDB" id="A0A0F9PCX0"/>
<reference evidence="1" key="1">
    <citation type="journal article" date="2015" name="Nature">
        <title>Complex archaea that bridge the gap between prokaryotes and eukaryotes.</title>
        <authorList>
            <person name="Spang A."/>
            <person name="Saw J.H."/>
            <person name="Jorgensen S.L."/>
            <person name="Zaremba-Niedzwiedzka K."/>
            <person name="Martijn J."/>
            <person name="Lind A.E."/>
            <person name="van Eijk R."/>
            <person name="Schleper C."/>
            <person name="Guy L."/>
            <person name="Ettema T.J."/>
        </authorList>
    </citation>
    <scope>NUCLEOTIDE SEQUENCE</scope>
</reference>
<dbReference type="EMBL" id="LAZR01006567">
    <property type="protein sequence ID" value="KKM91217.1"/>
    <property type="molecule type" value="Genomic_DNA"/>
</dbReference>
<accession>A0A0F9PCX0</accession>
<protein>
    <submittedName>
        <fullName evidence="1">Uncharacterized protein</fullName>
    </submittedName>
</protein>
<sequence length="51" mass="6287">MKCKKHPRYKGIREPRTECLDCWKIHEADLKKELIELDKEMDDIMEELERI</sequence>
<organism evidence="1">
    <name type="scientific">marine sediment metagenome</name>
    <dbReference type="NCBI Taxonomy" id="412755"/>
    <lineage>
        <taxon>unclassified sequences</taxon>
        <taxon>metagenomes</taxon>
        <taxon>ecological metagenomes</taxon>
    </lineage>
</organism>
<gene>
    <name evidence="1" type="ORF">LCGC14_1230800</name>
</gene>
<comment type="caution">
    <text evidence="1">The sequence shown here is derived from an EMBL/GenBank/DDBJ whole genome shotgun (WGS) entry which is preliminary data.</text>
</comment>
<name>A0A0F9PCX0_9ZZZZ</name>
<evidence type="ECO:0000313" key="1">
    <source>
        <dbReference type="EMBL" id="KKM91217.1"/>
    </source>
</evidence>
<proteinExistence type="predicted"/>